<keyword evidence="3" id="KW-1185">Reference proteome</keyword>
<feature type="transmembrane region" description="Helical" evidence="1">
    <location>
        <begin position="6"/>
        <end position="28"/>
    </location>
</feature>
<dbReference type="Pfam" id="PF19510">
    <property type="entry name" value="DUF6044"/>
    <property type="match status" value="1"/>
</dbReference>
<sequence>MIKRVLNYWYLVLIGAFFVVSIGVYACFGEESYIAVHDNLDLFVAQFQMLKNTGSFFAHNVEVPFLGGISRDNLPSELSLYTVLFMCLPSFAAYITGYFLKIVIAMVSVWLLAGDWYAEKRKEYRSLIALLGFAYGALNMFPAFGISFTSIPLVIYLLRRIYKKPSVWLYLALFCYPFLSYFSYFGFFILAYLTVAVIWLAVRDKKLSKALLLALFVLGAGYVAFEYRLFGIMLFSDTETIRSTMVEADLTAGEVLRQIGDVWKNGMFHAESVHGKLVLPVCILYFIYLNGKYMKDKNWRGIFHDSYNLLIFVILFNSIIYGIYNWGGFRRLVETLLPPLKGFQFNRTVFFSPFLWYASFFIVLQRLYDCRSLPFPGKIKGNDVMKRLASSLANGLALTSIAIILLTPGRYNDWYATCKNKTLELAKGKVADDMSYGEFYSTELFAEIKEDIGYGGEWAAAYGIHPAVLEYNGIATLDGYLGFYSQQYKEKFRKVIAPALERVEASRIYYDDWGARVYVYSGTDASVVSATKTIHVTDYDLYMDTEAFEKLGGKYIFSRIELGNAKALGLTLVKAYEQEKSPYIIYLYEK</sequence>
<dbReference type="RefSeq" id="WP_031392420.1">
    <property type="nucleotide sequence ID" value="NZ_JPNB01000002.1"/>
</dbReference>
<feature type="transmembrane region" description="Helical" evidence="1">
    <location>
        <begin position="273"/>
        <end position="289"/>
    </location>
</feature>
<reference evidence="2 3" key="1">
    <citation type="submission" date="2019-03" db="EMBL/GenBank/DDBJ databases">
        <title>Genomic Encyclopedia of Type Strains, Phase IV (KMG-IV): sequencing the most valuable type-strain genomes for metagenomic binning, comparative biology and taxonomic classification.</title>
        <authorList>
            <person name="Goeker M."/>
        </authorList>
    </citation>
    <scope>NUCLEOTIDE SEQUENCE [LARGE SCALE GENOMIC DNA]</scope>
    <source>
        <strain evidence="2 3">DSM 100556</strain>
    </source>
</reference>
<comment type="caution">
    <text evidence="2">The sequence shown here is derived from an EMBL/GenBank/DDBJ whole genome shotgun (WGS) entry which is preliminary data.</text>
</comment>
<dbReference type="STRING" id="1469948.GCA_000732725_03806"/>
<dbReference type="EMBL" id="SLUO01000004">
    <property type="protein sequence ID" value="TCL59321.1"/>
    <property type="molecule type" value="Genomic_DNA"/>
</dbReference>
<keyword evidence="1" id="KW-0472">Membrane</keyword>
<evidence type="ECO:0000313" key="2">
    <source>
        <dbReference type="EMBL" id="TCL59321.1"/>
    </source>
</evidence>
<evidence type="ECO:0008006" key="4">
    <source>
        <dbReference type="Google" id="ProtNLM"/>
    </source>
</evidence>
<dbReference type="OrthoDB" id="2349131at2"/>
<evidence type="ECO:0000256" key="1">
    <source>
        <dbReference type="SAM" id="Phobius"/>
    </source>
</evidence>
<dbReference type="Proteomes" id="UP000295718">
    <property type="component" value="Unassembled WGS sequence"/>
</dbReference>
<feature type="transmembrane region" description="Helical" evidence="1">
    <location>
        <begin position="349"/>
        <end position="368"/>
    </location>
</feature>
<dbReference type="AlphaFoldDB" id="A0A4R1R1V5"/>
<accession>A0A4R1R1V5</accession>
<feature type="transmembrane region" description="Helical" evidence="1">
    <location>
        <begin position="178"/>
        <end position="202"/>
    </location>
</feature>
<dbReference type="InterPro" id="IPR046107">
    <property type="entry name" value="DUF6044"/>
</dbReference>
<feature type="transmembrane region" description="Helical" evidence="1">
    <location>
        <begin position="102"/>
        <end position="118"/>
    </location>
</feature>
<feature type="transmembrane region" description="Helical" evidence="1">
    <location>
        <begin position="388"/>
        <end position="406"/>
    </location>
</feature>
<feature type="transmembrane region" description="Helical" evidence="1">
    <location>
        <begin position="211"/>
        <end position="235"/>
    </location>
</feature>
<dbReference type="PROSITE" id="PS51257">
    <property type="entry name" value="PROKAR_LIPOPROTEIN"/>
    <property type="match status" value="1"/>
</dbReference>
<name>A0A4R1R1V5_9FIRM</name>
<evidence type="ECO:0000313" key="3">
    <source>
        <dbReference type="Proteomes" id="UP000295718"/>
    </source>
</evidence>
<keyword evidence="1" id="KW-1133">Transmembrane helix</keyword>
<organism evidence="2 3">
    <name type="scientific">Kineothrix alysoides</name>
    <dbReference type="NCBI Taxonomy" id="1469948"/>
    <lineage>
        <taxon>Bacteria</taxon>
        <taxon>Bacillati</taxon>
        <taxon>Bacillota</taxon>
        <taxon>Clostridia</taxon>
        <taxon>Lachnospirales</taxon>
        <taxon>Lachnospiraceae</taxon>
        <taxon>Kineothrix</taxon>
    </lineage>
</organism>
<feature type="transmembrane region" description="Helical" evidence="1">
    <location>
        <begin position="130"/>
        <end position="158"/>
    </location>
</feature>
<proteinExistence type="predicted"/>
<feature type="transmembrane region" description="Helical" evidence="1">
    <location>
        <begin position="309"/>
        <end position="329"/>
    </location>
</feature>
<gene>
    <name evidence="2" type="ORF">EDD76_10457</name>
</gene>
<protein>
    <recommendedName>
        <fullName evidence="4">YkoS</fullName>
    </recommendedName>
</protein>
<keyword evidence="1" id="KW-0812">Transmembrane</keyword>